<comment type="similarity">
    <text evidence="1">Belongs to the peptidase S45 family.</text>
</comment>
<evidence type="ECO:0000256" key="1">
    <source>
        <dbReference type="ARBA" id="ARBA00006586"/>
    </source>
</evidence>
<dbReference type="AlphaFoldDB" id="Q5UWE5"/>
<dbReference type="GO" id="GO:0008953">
    <property type="term" value="F:penicillin amidase activity"/>
    <property type="evidence" value="ECO:0007669"/>
    <property type="project" value="UniProtKB-EC"/>
</dbReference>
<dbReference type="Pfam" id="PF01804">
    <property type="entry name" value="Penicil_amidase"/>
    <property type="match status" value="1"/>
</dbReference>
<dbReference type="GO" id="GO:0017000">
    <property type="term" value="P:antibiotic biosynthetic process"/>
    <property type="evidence" value="ECO:0007669"/>
    <property type="project" value="InterPro"/>
</dbReference>
<dbReference type="InterPro" id="IPR023343">
    <property type="entry name" value="Penicillin_amidase_dom1"/>
</dbReference>
<dbReference type="InterPro" id="IPR006311">
    <property type="entry name" value="TAT_signal"/>
</dbReference>
<proteinExistence type="inferred from homology"/>
<dbReference type="EC" id="3.5.1.11" evidence="2"/>
<evidence type="ECO:0000313" key="3">
    <source>
        <dbReference type="Proteomes" id="UP000001169"/>
    </source>
</evidence>
<dbReference type="Proteomes" id="UP000001169">
    <property type="component" value="Chromosome II"/>
</dbReference>
<reference evidence="2 3" key="1">
    <citation type="journal article" date="2004" name="Genome Res.">
        <title>Genome sequence of Haloarcula marismortui: a halophilic archaeon from the Dead Sea.</title>
        <authorList>
            <person name="Baliga N.S."/>
            <person name="Bonneau R."/>
            <person name="Facciotti M.T."/>
            <person name="Pan M."/>
            <person name="Glusman G."/>
            <person name="Deutsch E.W."/>
            <person name="Shannon P."/>
            <person name="Chiu Y."/>
            <person name="Weng R.S."/>
            <person name="Gan R.R."/>
            <person name="Hung P."/>
            <person name="Date S.V."/>
            <person name="Marcotte E."/>
            <person name="Hood L."/>
            <person name="Ng W.V."/>
        </authorList>
    </citation>
    <scope>NUCLEOTIDE SEQUENCE [LARGE SCALE GENOMIC DNA]</scope>
    <source>
        <strain evidence="3">ATCC 43049 / DSM 3752 / JCM 8966 / VKM B-1809</strain>
    </source>
</reference>
<sequence length="229" mass="25545">MSAQHQQSWQHLSRRTLLKTGAAVTGMTGIGAVETELAYAQEDDATVTIRRDDYGVPHIYARDADSRAPVFYGFGYATAADRLYQLELYRRYYHGTVAAVLGSGDGDTDWVQFDIEARHNTAGEPSLDEQAAEQLTADQRAVLQAFTDGINRYITEVRESEELEFHQAFQEHGFEPEEFTTTDAAGMFVASMAYFSGFQLETLSATVLDALTQETGSEQRALELFEDLQ</sequence>
<dbReference type="PANTHER" id="PTHR34218">
    <property type="entry name" value="PEPTIDASE S45 PENICILLIN AMIDASE"/>
    <property type="match status" value="1"/>
</dbReference>
<gene>
    <name evidence="2" type="primary">pga-2</name>
    <name evidence="2" type="ordered locus">rrnB0230</name>
</gene>
<organism evidence="2 3">
    <name type="scientific">Haloarcula marismortui (strain ATCC 43049 / DSM 3752 / JCM 8966 / VKM B-1809)</name>
    <name type="common">Halobacterium marismortui</name>
    <dbReference type="NCBI Taxonomy" id="272569"/>
    <lineage>
        <taxon>Archaea</taxon>
        <taxon>Methanobacteriati</taxon>
        <taxon>Methanobacteriota</taxon>
        <taxon>Stenosarchaea group</taxon>
        <taxon>Halobacteria</taxon>
        <taxon>Halobacteriales</taxon>
        <taxon>Haloarculaceae</taxon>
        <taxon>Haloarcula</taxon>
    </lineage>
</organism>
<dbReference type="EMBL" id="AY596298">
    <property type="protein sequence ID" value="AAV48408.1"/>
    <property type="molecule type" value="Genomic_DNA"/>
</dbReference>
<dbReference type="STRING" id="272569.rrnB0230"/>
<dbReference type="PANTHER" id="PTHR34218:SF4">
    <property type="entry name" value="ACYL-HOMOSERINE LACTONE ACYLASE QUIP"/>
    <property type="match status" value="1"/>
</dbReference>
<dbReference type="eggNOG" id="arCOG04082">
    <property type="taxonomic scope" value="Archaea"/>
</dbReference>
<dbReference type="Gene3D" id="1.10.439.10">
    <property type="entry name" value="Penicillin Amidohydrolase, domain 1"/>
    <property type="match status" value="1"/>
</dbReference>
<dbReference type="PROSITE" id="PS51318">
    <property type="entry name" value="TAT"/>
    <property type="match status" value="1"/>
</dbReference>
<protein>
    <submittedName>
        <fullName evidence="2">Penicillin G amidase</fullName>
        <ecNumber evidence="2">3.5.1.11</ecNumber>
    </submittedName>
</protein>
<dbReference type="KEGG" id="hma:rrnB0230"/>
<dbReference type="InterPro" id="IPR029055">
    <property type="entry name" value="Ntn_hydrolases_N"/>
</dbReference>
<keyword evidence="3" id="KW-1185">Reference proteome</keyword>
<dbReference type="EnsemblBacteria" id="AAV48408">
    <property type="protein sequence ID" value="AAV48408"/>
    <property type="gene ID" value="rrnB0230"/>
</dbReference>
<dbReference type="HOGENOM" id="CLU_1207589_0_0_2"/>
<dbReference type="PATRIC" id="fig|272569.17.peg.4235"/>
<evidence type="ECO:0000313" key="2">
    <source>
        <dbReference type="EMBL" id="AAV48408.1"/>
    </source>
</evidence>
<dbReference type="SUPFAM" id="SSF56235">
    <property type="entry name" value="N-terminal nucleophile aminohydrolases (Ntn hydrolases)"/>
    <property type="match status" value="1"/>
</dbReference>
<keyword evidence="2" id="KW-0378">Hydrolase</keyword>
<name>Q5UWE5_HALMA</name>
<accession>Q5UWE5</accession>
<dbReference type="InterPro" id="IPR002692">
    <property type="entry name" value="S45"/>
</dbReference>
<dbReference type="PaxDb" id="272569-rrnB0230"/>